<dbReference type="Proteomes" id="UP001232245">
    <property type="component" value="Unassembled WGS sequence"/>
</dbReference>
<evidence type="ECO:0000313" key="8">
    <source>
        <dbReference type="EMBL" id="MDQ0226791.1"/>
    </source>
</evidence>
<dbReference type="Pfam" id="PF00072">
    <property type="entry name" value="Response_reg"/>
    <property type="match status" value="1"/>
</dbReference>
<dbReference type="InterPro" id="IPR011006">
    <property type="entry name" value="CheY-like_superfamily"/>
</dbReference>
<keyword evidence="4" id="KW-0597">Phosphoprotein</keyword>
<dbReference type="PANTHER" id="PTHR43280:SF2">
    <property type="entry name" value="HTH-TYPE TRANSCRIPTIONAL REGULATOR EXSA"/>
    <property type="match status" value="1"/>
</dbReference>
<dbReference type="SMART" id="SM00342">
    <property type="entry name" value="HTH_ARAC"/>
    <property type="match status" value="1"/>
</dbReference>
<reference evidence="8 9" key="1">
    <citation type="submission" date="2023-07" db="EMBL/GenBank/DDBJ databases">
        <title>Genomic Encyclopedia of Type Strains, Phase IV (KMG-IV): sequencing the most valuable type-strain genomes for metagenomic binning, comparative biology and taxonomic classification.</title>
        <authorList>
            <person name="Goeker M."/>
        </authorList>
    </citation>
    <scope>NUCLEOTIDE SEQUENCE [LARGE SCALE GENOMIC DNA]</scope>
    <source>
        <strain evidence="8 9">DSM 17723</strain>
    </source>
</reference>
<evidence type="ECO:0000256" key="1">
    <source>
        <dbReference type="ARBA" id="ARBA00023015"/>
    </source>
</evidence>
<dbReference type="RefSeq" id="WP_174881466.1">
    <property type="nucleotide sequence ID" value="NZ_CADEPK010000360.1"/>
</dbReference>
<dbReference type="InterPro" id="IPR009057">
    <property type="entry name" value="Homeodomain-like_sf"/>
</dbReference>
<dbReference type="Gene3D" id="3.40.50.2300">
    <property type="match status" value="1"/>
</dbReference>
<dbReference type="CDD" id="cd17536">
    <property type="entry name" value="REC_YesN-like"/>
    <property type="match status" value="1"/>
</dbReference>
<dbReference type="InterPro" id="IPR001789">
    <property type="entry name" value="Sig_transdc_resp-reg_receiver"/>
</dbReference>
<organism evidence="8 9">
    <name type="scientific">Metabacillus niabensis</name>
    <dbReference type="NCBI Taxonomy" id="324854"/>
    <lineage>
        <taxon>Bacteria</taxon>
        <taxon>Bacillati</taxon>
        <taxon>Bacillota</taxon>
        <taxon>Bacilli</taxon>
        <taxon>Bacillales</taxon>
        <taxon>Bacillaceae</taxon>
        <taxon>Metabacillus</taxon>
    </lineage>
</organism>
<keyword evidence="9" id="KW-1185">Reference proteome</keyword>
<feature type="domain" description="Response regulatory" evidence="7">
    <location>
        <begin position="2"/>
        <end position="119"/>
    </location>
</feature>
<name>A0ABT9Z4L4_9BACI</name>
<dbReference type="PANTHER" id="PTHR43280">
    <property type="entry name" value="ARAC-FAMILY TRANSCRIPTIONAL REGULATOR"/>
    <property type="match status" value="1"/>
</dbReference>
<dbReference type="SUPFAM" id="SSF52172">
    <property type="entry name" value="CheY-like"/>
    <property type="match status" value="1"/>
</dbReference>
<feature type="modified residue" description="4-aspartylphosphate" evidence="4">
    <location>
        <position position="54"/>
    </location>
</feature>
<evidence type="ECO:0000259" key="6">
    <source>
        <dbReference type="PROSITE" id="PS01124"/>
    </source>
</evidence>
<dbReference type="PROSITE" id="PS50110">
    <property type="entry name" value="RESPONSE_REGULATORY"/>
    <property type="match status" value="1"/>
</dbReference>
<dbReference type="PRINTS" id="PR00032">
    <property type="entry name" value="HTHARAC"/>
</dbReference>
<evidence type="ECO:0000256" key="5">
    <source>
        <dbReference type="SAM" id="Coils"/>
    </source>
</evidence>
<feature type="domain" description="HTH araC/xylS-type" evidence="6">
    <location>
        <begin position="385"/>
        <end position="483"/>
    </location>
</feature>
<dbReference type="SMART" id="SM00448">
    <property type="entry name" value="REC"/>
    <property type="match status" value="1"/>
</dbReference>
<accession>A0ABT9Z4L4</accession>
<comment type="caution">
    <text evidence="8">The sequence shown here is derived from an EMBL/GenBank/DDBJ whole genome shotgun (WGS) entry which is preliminary data.</text>
</comment>
<evidence type="ECO:0000256" key="2">
    <source>
        <dbReference type="ARBA" id="ARBA00023125"/>
    </source>
</evidence>
<dbReference type="SUPFAM" id="SSF46689">
    <property type="entry name" value="Homeodomain-like"/>
    <property type="match status" value="2"/>
</dbReference>
<keyword evidence="1" id="KW-0805">Transcription regulation</keyword>
<dbReference type="InterPro" id="IPR018062">
    <property type="entry name" value="HTH_AraC-typ_CS"/>
</dbReference>
<gene>
    <name evidence="8" type="ORF">J2S02_003136</name>
</gene>
<dbReference type="Gene3D" id="1.10.10.60">
    <property type="entry name" value="Homeodomain-like"/>
    <property type="match status" value="2"/>
</dbReference>
<keyword evidence="5" id="KW-0175">Coiled coil</keyword>
<dbReference type="EMBL" id="JAUSTZ010000006">
    <property type="protein sequence ID" value="MDQ0226791.1"/>
    <property type="molecule type" value="Genomic_DNA"/>
</dbReference>
<dbReference type="InterPro" id="IPR020449">
    <property type="entry name" value="Tscrpt_reg_AraC-type_HTH"/>
</dbReference>
<dbReference type="InterPro" id="IPR041522">
    <property type="entry name" value="CdaR_GGDEF"/>
</dbReference>
<evidence type="ECO:0000313" key="9">
    <source>
        <dbReference type="Proteomes" id="UP001232245"/>
    </source>
</evidence>
<proteinExistence type="predicted"/>
<feature type="coiled-coil region" evidence="5">
    <location>
        <begin position="108"/>
        <end position="135"/>
    </location>
</feature>
<protein>
    <submittedName>
        <fullName evidence="8">Two-component system response regulator YesN</fullName>
    </submittedName>
</protein>
<dbReference type="InterPro" id="IPR018060">
    <property type="entry name" value="HTH_AraC"/>
</dbReference>
<sequence length="489" mass="56867">MNVLIVDDEMIERKAMRRFIEESFSRIKVVGEAANGRKAIEEAKRHTPDVIIMDIRMPGIDGLEAIRRILLDLPRTKFIILSAYDSFEYAKEAMKHGVKEYILKPSNKQETLEALMRIEKELNEEKRLAELTTKQQMETVKLANQQIITSIIQNEITMETTYLYKKQFPQANLAFFQVYTPFGQVENPLPNKAPYPYIQKEVGDKLVVLFITDKKSAHHVKADALKFARTMSGHLPKTTIGIGNPYAELSKLSVSYQQALLASTQLAMNANVSYGYPITKEANEDETKAKLEKSLINEIRAGRLEQANDYFELYYEHLKKKAEEKNLDQLLKEGGIRLKQQLEQHGLYIDDHKLSDPTTKEDFLNIIKQFCEKVILQKEEHNAVIMAKKYIQIHYKESFSLEDVAEYVGLTPTYFTKMFKEHTKKTFIDYVTEYRIEKAKELLLNTKLSLKEISYEIGYKDPNYFSRVFKKWTNVSPKQYRTLDMTTTK</sequence>
<dbReference type="PROSITE" id="PS00041">
    <property type="entry name" value="HTH_ARAC_FAMILY_1"/>
    <property type="match status" value="1"/>
</dbReference>
<dbReference type="PROSITE" id="PS01124">
    <property type="entry name" value="HTH_ARAC_FAMILY_2"/>
    <property type="match status" value="1"/>
</dbReference>
<keyword evidence="2" id="KW-0238">DNA-binding</keyword>
<dbReference type="Pfam" id="PF17853">
    <property type="entry name" value="GGDEF_2"/>
    <property type="match status" value="1"/>
</dbReference>
<dbReference type="Pfam" id="PF12833">
    <property type="entry name" value="HTH_18"/>
    <property type="match status" value="1"/>
</dbReference>
<evidence type="ECO:0000256" key="4">
    <source>
        <dbReference type="PROSITE-ProRule" id="PRU00169"/>
    </source>
</evidence>
<evidence type="ECO:0000259" key="7">
    <source>
        <dbReference type="PROSITE" id="PS50110"/>
    </source>
</evidence>
<evidence type="ECO:0000256" key="3">
    <source>
        <dbReference type="ARBA" id="ARBA00023163"/>
    </source>
</evidence>
<keyword evidence="3" id="KW-0804">Transcription</keyword>